<evidence type="ECO:0000256" key="6">
    <source>
        <dbReference type="ARBA" id="ARBA00023303"/>
    </source>
</evidence>
<keyword evidence="4 10" id="KW-1133">Transmembrane helix</keyword>
<gene>
    <name evidence="10" type="primary">fluC</name>
    <name evidence="10" type="synonym">crcB</name>
    <name evidence="11" type="ORF">LEP48_12895</name>
</gene>
<evidence type="ECO:0000256" key="8">
    <source>
        <dbReference type="ARBA" id="ARBA00035585"/>
    </source>
</evidence>
<reference evidence="11 12" key="1">
    <citation type="submission" date="2021-09" db="EMBL/GenBank/DDBJ databases">
        <title>Isoptericola luteus sp. nov., a novel bacterium isolated from Harbin, the capital city of Heilongjiang province.</title>
        <authorList>
            <person name="Li J."/>
        </authorList>
    </citation>
    <scope>NUCLEOTIDE SEQUENCE [LARGE SCALE GENOMIC DNA]</scope>
    <source>
        <strain evidence="11 12">NEAU-Y5</strain>
    </source>
</reference>
<feature type="binding site" evidence="10">
    <location>
        <position position="91"/>
    </location>
    <ligand>
        <name>Na(+)</name>
        <dbReference type="ChEBI" id="CHEBI:29101"/>
        <note>structural</note>
    </ligand>
</feature>
<evidence type="ECO:0000256" key="10">
    <source>
        <dbReference type="HAMAP-Rule" id="MF_00454"/>
    </source>
</evidence>
<keyword evidence="10" id="KW-0813">Transport</keyword>
<comment type="catalytic activity">
    <reaction evidence="8">
        <text>fluoride(in) = fluoride(out)</text>
        <dbReference type="Rhea" id="RHEA:76159"/>
        <dbReference type="ChEBI" id="CHEBI:17051"/>
    </reaction>
    <physiologicalReaction direction="left-to-right" evidence="8">
        <dbReference type="Rhea" id="RHEA:76160"/>
    </physiologicalReaction>
</comment>
<keyword evidence="10" id="KW-0915">Sodium</keyword>
<evidence type="ECO:0000256" key="1">
    <source>
        <dbReference type="ARBA" id="ARBA00004651"/>
    </source>
</evidence>
<keyword evidence="5 10" id="KW-0472">Membrane</keyword>
<feature type="transmembrane region" description="Helical" evidence="10">
    <location>
        <begin position="51"/>
        <end position="69"/>
    </location>
</feature>
<evidence type="ECO:0000256" key="5">
    <source>
        <dbReference type="ARBA" id="ARBA00023136"/>
    </source>
</evidence>
<evidence type="ECO:0000256" key="2">
    <source>
        <dbReference type="ARBA" id="ARBA00022475"/>
    </source>
</evidence>
<dbReference type="PANTHER" id="PTHR28259:SF1">
    <property type="entry name" value="FLUORIDE EXPORT PROTEIN 1-RELATED"/>
    <property type="match status" value="1"/>
</dbReference>
<keyword evidence="3 10" id="KW-0812">Transmembrane</keyword>
<name>A0ABS7ZGT3_9MICO</name>
<evidence type="ECO:0000256" key="7">
    <source>
        <dbReference type="ARBA" id="ARBA00035120"/>
    </source>
</evidence>
<proteinExistence type="inferred from homology"/>
<comment type="subcellular location">
    <subcellularLocation>
        <location evidence="1 10">Cell membrane</location>
        <topology evidence="1 10">Multi-pass membrane protein</topology>
    </subcellularLocation>
</comment>
<dbReference type="Proteomes" id="UP001319870">
    <property type="component" value="Unassembled WGS sequence"/>
</dbReference>
<comment type="function">
    <text evidence="9 10">Fluoride-specific ion channel. Important for reducing fluoride concentration in the cell, thus reducing its toxicity.</text>
</comment>
<evidence type="ECO:0000256" key="4">
    <source>
        <dbReference type="ARBA" id="ARBA00022989"/>
    </source>
</evidence>
<dbReference type="PROSITE" id="PS51257">
    <property type="entry name" value="PROKAR_LIPOPROTEIN"/>
    <property type="match status" value="1"/>
</dbReference>
<dbReference type="EMBL" id="JAIXCQ010000008">
    <property type="protein sequence ID" value="MCA5894239.1"/>
    <property type="molecule type" value="Genomic_DNA"/>
</dbReference>
<evidence type="ECO:0000313" key="11">
    <source>
        <dbReference type="EMBL" id="MCA5894239.1"/>
    </source>
</evidence>
<comment type="activity regulation">
    <text evidence="10">Na(+) is not transported, but it plays an essential structural role and its presence is essential for fluoride channel function.</text>
</comment>
<keyword evidence="10" id="KW-0406">Ion transport</keyword>
<dbReference type="Pfam" id="PF02537">
    <property type="entry name" value="CRCB"/>
    <property type="match status" value="1"/>
</dbReference>
<feature type="transmembrane region" description="Helical" evidence="10">
    <location>
        <begin position="12"/>
        <end position="31"/>
    </location>
</feature>
<accession>A0ABS7ZGT3</accession>
<sequence length="153" mass="15466">MPRPSHPTVAMAGMAGMACVVAAGGMVGVLGRAGIEHALPSPPGGWPWTTFWINLAGSLALGALLETLARWGPDRGWRRVVRLGCGTGVLGGFTTYSTFAVQAVRLADGGAAGAALTYTLVSVATGVAAAAAGIVLASRAHRRWSARRDGAAT</sequence>
<feature type="transmembrane region" description="Helical" evidence="10">
    <location>
        <begin position="81"/>
        <end position="104"/>
    </location>
</feature>
<dbReference type="PANTHER" id="PTHR28259">
    <property type="entry name" value="FLUORIDE EXPORT PROTEIN 1-RELATED"/>
    <property type="match status" value="1"/>
</dbReference>
<dbReference type="InterPro" id="IPR003691">
    <property type="entry name" value="FluC"/>
</dbReference>
<feature type="binding site" evidence="10">
    <location>
        <position position="94"/>
    </location>
    <ligand>
        <name>Na(+)</name>
        <dbReference type="ChEBI" id="CHEBI:29101"/>
        <note>structural</note>
    </ligand>
</feature>
<protein>
    <recommendedName>
        <fullName evidence="10">Fluoride-specific ion channel FluC</fullName>
    </recommendedName>
</protein>
<evidence type="ECO:0000313" key="12">
    <source>
        <dbReference type="Proteomes" id="UP001319870"/>
    </source>
</evidence>
<feature type="transmembrane region" description="Helical" evidence="10">
    <location>
        <begin position="116"/>
        <end position="138"/>
    </location>
</feature>
<dbReference type="RefSeq" id="WP_225565999.1">
    <property type="nucleotide sequence ID" value="NZ_JAIXCQ010000008.1"/>
</dbReference>
<keyword evidence="2 10" id="KW-1003">Cell membrane</keyword>
<keyword evidence="12" id="KW-1185">Reference proteome</keyword>
<dbReference type="HAMAP" id="MF_00454">
    <property type="entry name" value="FluC"/>
    <property type="match status" value="1"/>
</dbReference>
<comment type="caution">
    <text evidence="11">The sequence shown here is derived from an EMBL/GenBank/DDBJ whole genome shotgun (WGS) entry which is preliminary data.</text>
</comment>
<comment type="similarity">
    <text evidence="7 10">Belongs to the fluoride channel Fluc/FEX (TC 1.A.43) family.</text>
</comment>
<evidence type="ECO:0000256" key="9">
    <source>
        <dbReference type="ARBA" id="ARBA00049940"/>
    </source>
</evidence>
<keyword evidence="6 10" id="KW-0407">Ion channel</keyword>
<organism evidence="11 12">
    <name type="scientific">Isoptericola luteus</name>
    <dbReference type="NCBI Taxonomy" id="2879484"/>
    <lineage>
        <taxon>Bacteria</taxon>
        <taxon>Bacillati</taxon>
        <taxon>Actinomycetota</taxon>
        <taxon>Actinomycetes</taxon>
        <taxon>Micrococcales</taxon>
        <taxon>Promicromonosporaceae</taxon>
        <taxon>Isoptericola</taxon>
    </lineage>
</organism>
<keyword evidence="10" id="KW-0479">Metal-binding</keyword>
<evidence type="ECO:0000256" key="3">
    <source>
        <dbReference type="ARBA" id="ARBA00022692"/>
    </source>
</evidence>